<protein>
    <submittedName>
        <fullName evidence="1">Uncharacterized protein</fullName>
    </submittedName>
</protein>
<accession>A0A8J2ZRV0</accession>
<dbReference type="InterPro" id="IPR035314">
    <property type="entry name" value="DUF5370"/>
</dbReference>
<dbReference type="Pfam" id="PF17340">
    <property type="entry name" value="DUF5370"/>
    <property type="match status" value="1"/>
</dbReference>
<keyword evidence="2" id="KW-1185">Reference proteome</keyword>
<dbReference type="RefSeq" id="WP_188495532.1">
    <property type="nucleotide sequence ID" value="NZ_BMFV01000002.1"/>
</dbReference>
<organism evidence="1 2">
    <name type="scientific">Pullulanibacillus pueri</name>
    <dbReference type="NCBI Taxonomy" id="1437324"/>
    <lineage>
        <taxon>Bacteria</taxon>
        <taxon>Bacillati</taxon>
        <taxon>Bacillota</taxon>
        <taxon>Bacilli</taxon>
        <taxon>Bacillales</taxon>
        <taxon>Sporolactobacillaceae</taxon>
        <taxon>Pullulanibacillus</taxon>
    </lineage>
</organism>
<name>A0A8J2ZRV0_9BACL</name>
<evidence type="ECO:0000313" key="1">
    <source>
        <dbReference type="EMBL" id="GGH75003.1"/>
    </source>
</evidence>
<gene>
    <name evidence="1" type="ORF">GCM10007096_03770</name>
</gene>
<proteinExistence type="predicted"/>
<reference evidence="1" key="1">
    <citation type="journal article" date="2014" name="Int. J. Syst. Evol. Microbiol.">
        <title>Complete genome sequence of Corynebacterium casei LMG S-19264T (=DSM 44701T), isolated from a smear-ripened cheese.</title>
        <authorList>
            <consortium name="US DOE Joint Genome Institute (JGI-PGF)"/>
            <person name="Walter F."/>
            <person name="Albersmeier A."/>
            <person name="Kalinowski J."/>
            <person name="Ruckert C."/>
        </authorList>
    </citation>
    <scope>NUCLEOTIDE SEQUENCE</scope>
    <source>
        <strain evidence="1">CGMCC 1.12777</strain>
    </source>
</reference>
<reference evidence="1" key="2">
    <citation type="submission" date="2020-09" db="EMBL/GenBank/DDBJ databases">
        <authorList>
            <person name="Sun Q."/>
            <person name="Zhou Y."/>
        </authorList>
    </citation>
    <scope>NUCLEOTIDE SEQUENCE</scope>
    <source>
        <strain evidence="1">CGMCC 1.12777</strain>
    </source>
</reference>
<evidence type="ECO:0000313" key="2">
    <source>
        <dbReference type="Proteomes" id="UP000656813"/>
    </source>
</evidence>
<comment type="caution">
    <text evidence="1">The sequence shown here is derived from an EMBL/GenBank/DDBJ whole genome shotgun (WGS) entry which is preliminary data.</text>
</comment>
<sequence length="65" mass="7599">MGAIQRDGYTFDVEYSVTHQRAAVHVYQNGVFLKEIPFEFTGKEPDPQDIDRMVDQFFIEEEKEG</sequence>
<dbReference type="Proteomes" id="UP000656813">
    <property type="component" value="Unassembled WGS sequence"/>
</dbReference>
<dbReference type="AlphaFoldDB" id="A0A8J2ZRV0"/>
<dbReference type="EMBL" id="BMFV01000002">
    <property type="protein sequence ID" value="GGH75003.1"/>
    <property type="molecule type" value="Genomic_DNA"/>
</dbReference>